<dbReference type="GO" id="GO:0003735">
    <property type="term" value="F:structural constituent of ribosome"/>
    <property type="evidence" value="ECO:0007669"/>
    <property type="project" value="InterPro"/>
</dbReference>
<reference evidence="11 12" key="1">
    <citation type="journal article" date="2016" name="Nat. Commun.">
        <title>Thousands of microbial genomes shed light on interconnected biogeochemical processes in an aquifer system.</title>
        <authorList>
            <person name="Anantharaman K."/>
            <person name="Brown C.T."/>
            <person name="Hug L.A."/>
            <person name="Sharon I."/>
            <person name="Castelle C.J."/>
            <person name="Probst A.J."/>
            <person name="Thomas B.C."/>
            <person name="Singh A."/>
            <person name="Wilkins M.J."/>
            <person name="Karaoz U."/>
            <person name="Brodie E.L."/>
            <person name="Williams K.H."/>
            <person name="Hubbard S.S."/>
            <person name="Banfield J.F."/>
        </authorList>
    </citation>
    <scope>NUCLEOTIDE SEQUENCE [LARGE SCALE GENOMIC DNA]</scope>
</reference>
<organism evidence="11 12">
    <name type="scientific">Candidatus Spechtbacteria bacterium RIFCSPLOWO2_02_FULL_38_8</name>
    <dbReference type="NCBI Taxonomy" id="1802164"/>
    <lineage>
        <taxon>Bacteria</taxon>
        <taxon>Candidatus Spechtiibacteriota</taxon>
    </lineage>
</organism>
<feature type="domain" description="KH type-2" evidence="10">
    <location>
        <begin position="38"/>
        <end position="122"/>
    </location>
</feature>
<dbReference type="GO" id="GO:0003729">
    <property type="term" value="F:mRNA binding"/>
    <property type="evidence" value="ECO:0007669"/>
    <property type="project" value="UniProtKB-UniRule"/>
</dbReference>
<evidence type="ECO:0000256" key="5">
    <source>
        <dbReference type="ARBA" id="ARBA00023274"/>
    </source>
</evidence>
<dbReference type="InterPro" id="IPR001351">
    <property type="entry name" value="Ribosomal_uS3_C"/>
</dbReference>
<dbReference type="AlphaFoldDB" id="A0A1G2HGF9"/>
<dbReference type="GO" id="GO:0022627">
    <property type="term" value="C:cytosolic small ribosomal subunit"/>
    <property type="evidence" value="ECO:0007669"/>
    <property type="project" value="TreeGrafter"/>
</dbReference>
<dbReference type="PROSITE" id="PS50823">
    <property type="entry name" value="KH_TYPE_2"/>
    <property type="match status" value="1"/>
</dbReference>
<dbReference type="InterPro" id="IPR009019">
    <property type="entry name" value="KH_sf_prok-type"/>
</dbReference>
<evidence type="ECO:0000259" key="10">
    <source>
        <dbReference type="PROSITE" id="PS50823"/>
    </source>
</evidence>
<keyword evidence="3 8" id="KW-0694">RNA-binding</keyword>
<evidence type="ECO:0000313" key="12">
    <source>
        <dbReference type="Proteomes" id="UP000178509"/>
    </source>
</evidence>
<comment type="function">
    <text evidence="6 8">Binds the lower part of the 30S subunit head. Binds mRNA in the 70S ribosome, positioning it for translation.</text>
</comment>
<dbReference type="STRING" id="1802164.A3H51_01935"/>
<evidence type="ECO:0000256" key="6">
    <source>
        <dbReference type="ARBA" id="ARBA00024998"/>
    </source>
</evidence>
<dbReference type="CDD" id="cd02412">
    <property type="entry name" value="KH-II_30S_S3"/>
    <property type="match status" value="1"/>
</dbReference>
<evidence type="ECO:0000256" key="4">
    <source>
        <dbReference type="ARBA" id="ARBA00022980"/>
    </source>
</evidence>
<dbReference type="Gene3D" id="3.30.1140.32">
    <property type="entry name" value="Ribosomal protein S3, C-terminal domain"/>
    <property type="match status" value="1"/>
</dbReference>
<proteinExistence type="inferred from homology"/>
<dbReference type="InterPro" id="IPR018280">
    <property type="entry name" value="Ribosomal_uS3_CS"/>
</dbReference>
<dbReference type="PANTHER" id="PTHR11760:SF19">
    <property type="entry name" value="SMALL RIBOSOMAL SUBUNIT PROTEIN US3C"/>
    <property type="match status" value="1"/>
</dbReference>
<dbReference type="PANTHER" id="PTHR11760">
    <property type="entry name" value="30S/40S RIBOSOMAL PROTEIN S3"/>
    <property type="match status" value="1"/>
</dbReference>
<dbReference type="InterPro" id="IPR057258">
    <property type="entry name" value="Ribosomal_uS3"/>
</dbReference>
<evidence type="ECO:0000256" key="2">
    <source>
        <dbReference type="ARBA" id="ARBA00022730"/>
    </source>
</evidence>
<gene>
    <name evidence="8" type="primary">rpsC</name>
    <name evidence="11" type="ORF">A3H51_01935</name>
</gene>
<dbReference type="InterPro" id="IPR036419">
    <property type="entry name" value="Ribosomal_S3_C_sf"/>
</dbReference>
<keyword evidence="2 8" id="KW-0699">rRNA-binding</keyword>
<dbReference type="SUPFAM" id="SSF54814">
    <property type="entry name" value="Prokaryotic type KH domain (KH-domain type II)"/>
    <property type="match status" value="1"/>
</dbReference>
<dbReference type="NCBIfam" id="TIGR01009">
    <property type="entry name" value="rpsC_bact"/>
    <property type="match status" value="1"/>
</dbReference>
<dbReference type="InterPro" id="IPR005704">
    <property type="entry name" value="Ribosomal_uS3_bac-typ"/>
</dbReference>
<evidence type="ECO:0000256" key="9">
    <source>
        <dbReference type="RuleBase" id="RU003624"/>
    </source>
</evidence>
<name>A0A1G2HGF9_9BACT</name>
<dbReference type="InterPro" id="IPR015946">
    <property type="entry name" value="KH_dom-like_a/b"/>
</dbReference>
<keyword evidence="5 8" id="KW-0687">Ribonucleoprotein</keyword>
<sequence length="225" mass="25860">MTHKTHPYSNRLTIIRGWKSRWFSNKNYSEQAQQDFLIREFIFGNFINAGVADIEIERFANSLSVIIFTSRPGIIIGRAGIGADQLKKDLYKLLNKKVKFTANEQRKNYSLPEIRVEVKEIRDADTNARLVALNVAEQLERRIPFRRVIKRALDRVMANKKVEGVKISVAGRLNGSDMARIEFVKEGNLPLQTLRADVDYAYVKAVTKYGVIGIKVWIYKGEKLE</sequence>
<evidence type="ECO:0000256" key="8">
    <source>
        <dbReference type="HAMAP-Rule" id="MF_01309"/>
    </source>
</evidence>
<evidence type="ECO:0000313" key="11">
    <source>
        <dbReference type="EMBL" id="OGZ61577.1"/>
    </source>
</evidence>
<evidence type="ECO:0000256" key="7">
    <source>
        <dbReference type="ARBA" id="ARBA00035257"/>
    </source>
</evidence>
<dbReference type="GO" id="GO:0019843">
    <property type="term" value="F:rRNA binding"/>
    <property type="evidence" value="ECO:0007669"/>
    <property type="project" value="UniProtKB-UniRule"/>
</dbReference>
<dbReference type="HAMAP" id="MF_01309_B">
    <property type="entry name" value="Ribosomal_uS3_B"/>
    <property type="match status" value="1"/>
</dbReference>
<dbReference type="FunFam" id="3.30.300.20:FF:000001">
    <property type="entry name" value="30S ribosomal protein S3"/>
    <property type="match status" value="1"/>
</dbReference>
<dbReference type="PROSITE" id="PS00548">
    <property type="entry name" value="RIBOSOMAL_S3"/>
    <property type="match status" value="1"/>
</dbReference>
<dbReference type="SUPFAM" id="SSF54821">
    <property type="entry name" value="Ribosomal protein S3 C-terminal domain"/>
    <property type="match status" value="1"/>
</dbReference>
<comment type="similarity">
    <text evidence="1 8 9">Belongs to the universal ribosomal protein uS3 family.</text>
</comment>
<keyword evidence="4 8" id="KW-0689">Ribosomal protein</keyword>
<comment type="subunit">
    <text evidence="8">Part of the 30S ribosomal subunit. Forms a tight complex with proteins S10 and S14.</text>
</comment>
<dbReference type="EMBL" id="MHOJ01000040">
    <property type="protein sequence ID" value="OGZ61577.1"/>
    <property type="molecule type" value="Genomic_DNA"/>
</dbReference>
<evidence type="ECO:0000256" key="3">
    <source>
        <dbReference type="ARBA" id="ARBA00022884"/>
    </source>
</evidence>
<dbReference type="Pfam" id="PF07650">
    <property type="entry name" value="KH_2"/>
    <property type="match status" value="1"/>
</dbReference>
<accession>A0A1G2HGF9</accession>
<dbReference type="Gene3D" id="3.30.300.20">
    <property type="match status" value="1"/>
</dbReference>
<dbReference type="InterPro" id="IPR004044">
    <property type="entry name" value="KH_dom_type_2"/>
</dbReference>
<protein>
    <recommendedName>
        <fullName evidence="7 8">Small ribosomal subunit protein uS3</fullName>
    </recommendedName>
</protein>
<dbReference type="GO" id="GO:0006412">
    <property type="term" value="P:translation"/>
    <property type="evidence" value="ECO:0007669"/>
    <property type="project" value="UniProtKB-UniRule"/>
</dbReference>
<dbReference type="Pfam" id="PF00189">
    <property type="entry name" value="Ribosomal_S3_C"/>
    <property type="match status" value="1"/>
</dbReference>
<dbReference type="Proteomes" id="UP000178509">
    <property type="component" value="Unassembled WGS sequence"/>
</dbReference>
<evidence type="ECO:0000256" key="1">
    <source>
        <dbReference type="ARBA" id="ARBA00010761"/>
    </source>
</evidence>
<comment type="caution">
    <text evidence="11">The sequence shown here is derived from an EMBL/GenBank/DDBJ whole genome shotgun (WGS) entry which is preliminary data.</text>
</comment>